<dbReference type="Gene3D" id="3.30.920.30">
    <property type="entry name" value="Hypothetical protein"/>
    <property type="match status" value="1"/>
</dbReference>
<protein>
    <recommendedName>
        <fullName evidence="3">HicA toxin of toxin-antitoxin</fullName>
    </recommendedName>
</protein>
<accession>A0A2Y8ZXP7</accession>
<proteinExistence type="predicted"/>
<evidence type="ECO:0000313" key="1">
    <source>
        <dbReference type="EMBL" id="SSA35049.1"/>
    </source>
</evidence>
<sequence>MKPQEYRRIAKLLRRLGCTSRAGRGDHEVWTCGCGRQHRAVLTRPGTISPGVMTDVVKKLTCLPEGWWMK</sequence>
<dbReference type="Proteomes" id="UP000250028">
    <property type="component" value="Unassembled WGS sequence"/>
</dbReference>
<reference evidence="2" key="1">
    <citation type="submission" date="2016-10" db="EMBL/GenBank/DDBJ databases">
        <authorList>
            <person name="Varghese N."/>
            <person name="Submissions S."/>
        </authorList>
    </citation>
    <scope>NUCLEOTIDE SEQUENCE [LARGE SCALE GENOMIC DNA]</scope>
    <source>
        <strain evidence="2">DSM 22951</strain>
    </source>
</reference>
<organism evidence="1 2">
    <name type="scientific">Branchiibius hedensis</name>
    <dbReference type="NCBI Taxonomy" id="672460"/>
    <lineage>
        <taxon>Bacteria</taxon>
        <taxon>Bacillati</taxon>
        <taxon>Actinomycetota</taxon>
        <taxon>Actinomycetes</taxon>
        <taxon>Micrococcales</taxon>
        <taxon>Dermacoccaceae</taxon>
        <taxon>Branchiibius</taxon>
    </lineage>
</organism>
<dbReference type="InterPro" id="IPR038570">
    <property type="entry name" value="HicA_sf"/>
</dbReference>
<evidence type="ECO:0008006" key="3">
    <source>
        <dbReference type="Google" id="ProtNLM"/>
    </source>
</evidence>
<dbReference type="OrthoDB" id="4425504at2"/>
<dbReference type="SUPFAM" id="SSF54786">
    <property type="entry name" value="YcfA/nrd intein domain"/>
    <property type="match status" value="1"/>
</dbReference>
<dbReference type="AlphaFoldDB" id="A0A2Y8ZXP7"/>
<name>A0A2Y8ZXP7_9MICO</name>
<dbReference type="EMBL" id="UESZ01000001">
    <property type="protein sequence ID" value="SSA35049.1"/>
    <property type="molecule type" value="Genomic_DNA"/>
</dbReference>
<evidence type="ECO:0000313" key="2">
    <source>
        <dbReference type="Proteomes" id="UP000250028"/>
    </source>
</evidence>
<gene>
    <name evidence="1" type="ORF">SAMN04489750_2384</name>
</gene>
<keyword evidence="2" id="KW-1185">Reference proteome</keyword>